<name>A0A395IB92_ASPHC</name>
<keyword evidence="9" id="KW-0521">NADP</keyword>
<dbReference type="PANTHER" id="PTHR42877">
    <property type="entry name" value="L-ORNITHINE N(5)-MONOOXYGENASE-RELATED"/>
    <property type="match status" value="1"/>
</dbReference>
<dbReference type="Pfam" id="PF13434">
    <property type="entry name" value="Lys_Orn_oxgnase"/>
    <property type="match status" value="1"/>
</dbReference>
<evidence type="ECO:0000313" key="15">
    <source>
        <dbReference type="Proteomes" id="UP000248961"/>
    </source>
</evidence>
<evidence type="ECO:0000256" key="1">
    <source>
        <dbReference type="ARBA" id="ARBA00001974"/>
    </source>
</evidence>
<reference evidence="14 15" key="1">
    <citation type="submission" date="2018-02" db="EMBL/GenBank/DDBJ databases">
        <title>The genomes of Aspergillus section Nigri reveals drivers in fungal speciation.</title>
        <authorList>
            <consortium name="DOE Joint Genome Institute"/>
            <person name="Vesth T.C."/>
            <person name="Nybo J."/>
            <person name="Theobald S."/>
            <person name="Brandl J."/>
            <person name="Frisvad J.C."/>
            <person name="Nielsen K.F."/>
            <person name="Lyhne E.K."/>
            <person name="Kogle M.E."/>
            <person name="Kuo A."/>
            <person name="Riley R."/>
            <person name="Clum A."/>
            <person name="Nolan M."/>
            <person name="Lipzen A."/>
            <person name="Salamov A."/>
            <person name="Henrissat B."/>
            <person name="Wiebenga A."/>
            <person name="De vries R.P."/>
            <person name="Grigoriev I.V."/>
            <person name="Mortensen U.H."/>
            <person name="Andersen M.R."/>
            <person name="Baker S.E."/>
        </authorList>
    </citation>
    <scope>NUCLEOTIDE SEQUENCE [LARGE SCALE GENOMIC DNA]</scope>
    <source>
        <strain evidence="14 15">CBS 101889</strain>
    </source>
</reference>
<evidence type="ECO:0000256" key="12">
    <source>
        <dbReference type="ARBA" id="ARBA00047598"/>
    </source>
</evidence>
<dbReference type="RefSeq" id="XP_025556470.1">
    <property type="nucleotide sequence ID" value="XM_025696568.1"/>
</dbReference>
<comment type="catalytic activity">
    <reaction evidence="12">
        <text>L-ornithine + NADPH + O2 = N(5)-hydroxy-L-ornithine + NADP(+) + H2O</text>
        <dbReference type="Rhea" id="RHEA:41508"/>
        <dbReference type="ChEBI" id="CHEBI:15377"/>
        <dbReference type="ChEBI" id="CHEBI:15379"/>
        <dbReference type="ChEBI" id="CHEBI:46911"/>
        <dbReference type="ChEBI" id="CHEBI:57783"/>
        <dbReference type="ChEBI" id="CHEBI:58349"/>
        <dbReference type="ChEBI" id="CHEBI:78275"/>
        <dbReference type="EC" id="1.14.13.196"/>
    </reaction>
</comment>
<evidence type="ECO:0000256" key="5">
    <source>
        <dbReference type="ARBA" id="ARBA00012881"/>
    </source>
</evidence>
<evidence type="ECO:0000256" key="11">
    <source>
        <dbReference type="ARBA" id="ARBA00030351"/>
    </source>
</evidence>
<dbReference type="Gene3D" id="3.50.50.60">
    <property type="entry name" value="FAD/NAD(P)-binding domain"/>
    <property type="match status" value="2"/>
</dbReference>
<evidence type="ECO:0000256" key="2">
    <source>
        <dbReference type="ARBA" id="ARBA00004924"/>
    </source>
</evidence>
<comment type="pathway">
    <text evidence="2">Siderophore biosynthesis.</text>
</comment>
<dbReference type="GO" id="GO:0004497">
    <property type="term" value="F:monooxygenase activity"/>
    <property type="evidence" value="ECO:0007669"/>
    <property type="project" value="UniProtKB-KW"/>
</dbReference>
<keyword evidence="8" id="KW-0274">FAD</keyword>
<evidence type="ECO:0000313" key="14">
    <source>
        <dbReference type="EMBL" id="RAL17316.1"/>
    </source>
</evidence>
<dbReference type="EMBL" id="KZ824267">
    <property type="protein sequence ID" value="RAL17316.1"/>
    <property type="molecule type" value="Genomic_DNA"/>
</dbReference>
<evidence type="ECO:0000256" key="7">
    <source>
        <dbReference type="ARBA" id="ARBA00022630"/>
    </source>
</evidence>
<dbReference type="OrthoDB" id="74360at2759"/>
<keyword evidence="10" id="KW-0560">Oxidoreductase</keyword>
<evidence type="ECO:0000256" key="4">
    <source>
        <dbReference type="ARBA" id="ARBA00010139"/>
    </source>
</evidence>
<evidence type="ECO:0000256" key="9">
    <source>
        <dbReference type="ARBA" id="ARBA00022857"/>
    </source>
</evidence>
<evidence type="ECO:0000256" key="10">
    <source>
        <dbReference type="ARBA" id="ARBA00023002"/>
    </source>
</evidence>
<comment type="cofactor">
    <cofactor evidence="1">
        <name>FAD</name>
        <dbReference type="ChEBI" id="CHEBI:57692"/>
    </cofactor>
</comment>
<dbReference type="PANTHER" id="PTHR42877:SF7">
    <property type="entry name" value="FLAVIN-BINDING MONOOXYGENASE-RELATED"/>
    <property type="match status" value="1"/>
</dbReference>
<dbReference type="InterPro" id="IPR051209">
    <property type="entry name" value="FAD-bind_Monooxygenase_sf"/>
</dbReference>
<dbReference type="SUPFAM" id="SSF51905">
    <property type="entry name" value="FAD/NAD(P)-binding domain"/>
    <property type="match status" value="2"/>
</dbReference>
<dbReference type="InterPro" id="IPR036188">
    <property type="entry name" value="FAD/NAD-bd_sf"/>
</dbReference>
<dbReference type="InterPro" id="IPR025700">
    <property type="entry name" value="Lys/Orn_oxygenase"/>
</dbReference>
<dbReference type="STRING" id="1450537.A0A395IB92"/>
<sequence length="529" mass="60656">MAANEHRFCLILGAGYGGIVQACTLLRRGILSSHDLEIIDRNGGFGGVWWKNTYPGAACDIAAEVYTISWALNPYWTRRLPSQPEIQHYLEKVALDHRLDECTTFNTEVVDAAWDEQQLLWTVRTKDVRGTKAWTCNLLISATGQYSTPRKPDIPGIDTFKGRQWHTSDWPKDNDADLKGKRVGIIGAGPSAAQLIPHIADDVGRLFVYKRGSSFCVPRWDPETSRLRRWLFAMVPALARWSRCWASRITRYIHWNVTQEGSWWQKAVVAIAHFHLNRQVRDEQLREKLRAKDKFGCKHVLVLSDYYPVLNEEHVELITDPAVALDEYGIVSRNEETSREERREVDVLIWATGYKAEEFGAAVPTRGRGGRLLSEKYGSDMCSLYGLAVDEFPNYFNLLGPNSIGFDIHIVELFELQAEYIAQIAQYLHRRQTEKQDHGRRYAVMAKGERLREWSFSLREGQAKHPAADPACRSHYKSKDGQVFFYPYGYAQYKKLVRQVDFGRDWLLLSRISDNPVTAIAEIPLSDRS</sequence>
<keyword evidence="15" id="KW-1185">Reference proteome</keyword>
<evidence type="ECO:0000256" key="13">
    <source>
        <dbReference type="ARBA" id="ARBA00049248"/>
    </source>
</evidence>
<evidence type="ECO:0000256" key="6">
    <source>
        <dbReference type="ARBA" id="ARBA00018612"/>
    </source>
</evidence>
<dbReference type="EC" id="1.14.13.196" evidence="5"/>
<evidence type="ECO:0000256" key="8">
    <source>
        <dbReference type="ARBA" id="ARBA00022827"/>
    </source>
</evidence>
<protein>
    <recommendedName>
        <fullName evidence="6">L-ornithine N(5)-monooxygenase</fullName>
        <ecNumber evidence="5">1.14.13.196</ecNumber>
    </recommendedName>
    <alternativeName>
        <fullName evidence="11">L-ornithine N(5)-oxygenase</fullName>
    </alternativeName>
</protein>
<accession>A0A395IB92</accession>
<keyword evidence="14" id="KW-0503">Monooxygenase</keyword>
<dbReference type="GeneID" id="37200857"/>
<proteinExistence type="inferred from homology"/>
<gene>
    <name evidence="14" type="ORF">BO97DRAFT_419557</name>
</gene>
<comment type="similarity">
    <text evidence="3">Belongs to the lysine N(6)-hydroxylase/L-ornithine N(5)-oxygenase family.</text>
</comment>
<dbReference type="VEuPathDB" id="FungiDB:BO97DRAFT_419557"/>
<evidence type="ECO:0000256" key="3">
    <source>
        <dbReference type="ARBA" id="ARBA00007588"/>
    </source>
</evidence>
<dbReference type="Proteomes" id="UP000248961">
    <property type="component" value="Unassembled WGS sequence"/>
</dbReference>
<comment type="similarity">
    <text evidence="4">Belongs to the FAD-binding monooxygenase family.</text>
</comment>
<comment type="catalytic activity">
    <reaction evidence="13">
        <text>L-ornithine + NADH + O2 = N(5)-hydroxy-L-ornithine + NAD(+) + H2O</text>
        <dbReference type="Rhea" id="RHEA:41512"/>
        <dbReference type="ChEBI" id="CHEBI:15377"/>
        <dbReference type="ChEBI" id="CHEBI:15379"/>
        <dbReference type="ChEBI" id="CHEBI:46911"/>
        <dbReference type="ChEBI" id="CHEBI:57540"/>
        <dbReference type="ChEBI" id="CHEBI:57945"/>
        <dbReference type="ChEBI" id="CHEBI:78275"/>
        <dbReference type="EC" id="1.14.13.196"/>
    </reaction>
</comment>
<keyword evidence="7" id="KW-0285">Flavoprotein</keyword>
<organism evidence="14 15">
    <name type="scientific">Aspergillus homomorphus (strain CBS 101889)</name>
    <dbReference type="NCBI Taxonomy" id="1450537"/>
    <lineage>
        <taxon>Eukaryota</taxon>
        <taxon>Fungi</taxon>
        <taxon>Dikarya</taxon>
        <taxon>Ascomycota</taxon>
        <taxon>Pezizomycotina</taxon>
        <taxon>Eurotiomycetes</taxon>
        <taxon>Eurotiomycetidae</taxon>
        <taxon>Eurotiales</taxon>
        <taxon>Aspergillaceae</taxon>
        <taxon>Aspergillus</taxon>
        <taxon>Aspergillus subgen. Circumdati</taxon>
    </lineage>
</organism>
<dbReference type="AlphaFoldDB" id="A0A395IB92"/>
<dbReference type="PROSITE" id="PS51257">
    <property type="entry name" value="PROKAR_LIPOPROTEIN"/>
    <property type="match status" value="1"/>
</dbReference>